<evidence type="ECO:0000313" key="2">
    <source>
        <dbReference type="EMBL" id="PRW64749.1"/>
    </source>
</evidence>
<evidence type="ECO:0000259" key="1">
    <source>
        <dbReference type="Pfam" id="PF00561"/>
    </source>
</evidence>
<dbReference type="InterPro" id="IPR000073">
    <property type="entry name" value="AB_hydrolase_1"/>
</dbReference>
<keyword evidence="2" id="KW-0378">Hydrolase</keyword>
<dbReference type="InParanoid" id="A0A2T0H068"/>
<proteinExistence type="predicted"/>
<comment type="caution">
    <text evidence="2">The sequence shown here is derived from an EMBL/GenBank/DDBJ whole genome shotgun (WGS) entry which is preliminary data.</text>
</comment>
<dbReference type="EMBL" id="PVSR01000002">
    <property type="protein sequence ID" value="PRW64749.1"/>
    <property type="molecule type" value="Genomic_DNA"/>
</dbReference>
<organism evidence="2 3">
    <name type="scientific">Actinopolyspora mortivallis</name>
    <dbReference type="NCBI Taxonomy" id="33906"/>
    <lineage>
        <taxon>Bacteria</taxon>
        <taxon>Bacillati</taxon>
        <taxon>Actinomycetota</taxon>
        <taxon>Actinomycetes</taxon>
        <taxon>Actinopolysporales</taxon>
        <taxon>Actinopolysporaceae</taxon>
        <taxon>Actinopolyspora</taxon>
    </lineage>
</organism>
<dbReference type="InterPro" id="IPR029058">
    <property type="entry name" value="AB_hydrolase_fold"/>
</dbReference>
<dbReference type="SUPFAM" id="SSF53474">
    <property type="entry name" value="alpha/beta-Hydrolases"/>
    <property type="match status" value="1"/>
</dbReference>
<reference evidence="2 3" key="1">
    <citation type="submission" date="2018-03" db="EMBL/GenBank/DDBJ databases">
        <title>Actinopolyspora mortivallis from Sahara, screening for active biomolecules.</title>
        <authorList>
            <person name="Selama O."/>
            <person name="Wellington E.M.H."/>
            <person name="Hacene H."/>
        </authorList>
    </citation>
    <scope>NUCLEOTIDE SEQUENCE [LARGE SCALE GENOMIC DNA]</scope>
    <source>
        <strain evidence="2 3">M5A</strain>
    </source>
</reference>
<dbReference type="InterPro" id="IPR050471">
    <property type="entry name" value="AB_hydrolase"/>
</dbReference>
<dbReference type="PANTHER" id="PTHR43433">
    <property type="entry name" value="HYDROLASE, ALPHA/BETA FOLD FAMILY PROTEIN"/>
    <property type="match status" value="1"/>
</dbReference>
<dbReference type="GO" id="GO:0046503">
    <property type="term" value="P:glycerolipid catabolic process"/>
    <property type="evidence" value="ECO:0007669"/>
    <property type="project" value="TreeGrafter"/>
</dbReference>
<protein>
    <submittedName>
        <fullName evidence="2">Alpha/beta hydrolase</fullName>
    </submittedName>
</protein>
<dbReference type="GO" id="GO:0004806">
    <property type="term" value="F:triacylglycerol lipase activity"/>
    <property type="evidence" value="ECO:0007669"/>
    <property type="project" value="TreeGrafter"/>
</dbReference>
<keyword evidence="3" id="KW-1185">Reference proteome</keyword>
<dbReference type="Pfam" id="PF00561">
    <property type="entry name" value="Abhydrolase_1"/>
    <property type="match status" value="1"/>
</dbReference>
<evidence type="ECO:0000313" key="3">
    <source>
        <dbReference type="Proteomes" id="UP000239352"/>
    </source>
</evidence>
<dbReference type="STRING" id="1050202.GCA_000384035_00739"/>
<feature type="domain" description="AB hydrolase-1" evidence="1">
    <location>
        <begin position="31"/>
        <end position="272"/>
    </location>
</feature>
<name>A0A2T0H068_ACTMO</name>
<dbReference type="Proteomes" id="UP000239352">
    <property type="component" value="Unassembled WGS sequence"/>
</dbReference>
<dbReference type="Gene3D" id="3.40.50.1820">
    <property type="entry name" value="alpha/beta hydrolase"/>
    <property type="match status" value="1"/>
</dbReference>
<gene>
    <name evidence="2" type="ORF">CEP50_02605</name>
</gene>
<dbReference type="AlphaFoldDB" id="A0A2T0H068"/>
<dbReference type="PANTHER" id="PTHR43433:SF5">
    <property type="entry name" value="AB HYDROLASE-1 DOMAIN-CONTAINING PROTEIN"/>
    <property type="match status" value="1"/>
</dbReference>
<accession>A0A2T0H068</accession>
<sequence>MRTLFPVETTVRVDENCRLWVQSRGDEHAVPVLLVMGANTSGLGWPERFVDELAERYRVVRYDHRDTGRSSRVFDEHPYAIRDLATDAVAVLDALDIERAHVVGMSMGGVLVQLLLLDHPHRLRSATLFGSAALGAQLAGGSEEGDGLPGVDPRLLAMWERIFEQRSPEEELAWRVEHWRLLNGDVLEFDPDWFRELERRIMAHSGTHRESWAHASADTGGLDRGDELIGVTTPTLVIEAPEDPVAPPPHAEYLARALGGAKRVEIPGMGHALGEPVLGPLVSTIRRHVEEVEAERRG</sequence>